<dbReference type="OrthoDB" id="5653670at2"/>
<dbReference type="AlphaFoldDB" id="A0A0W0RUX4"/>
<dbReference type="STRING" id="447.Lboz_0913"/>
<name>A0A0W0RUX4_LEGBO</name>
<keyword evidence="1" id="KW-0175">Coiled coil</keyword>
<reference evidence="2 3" key="1">
    <citation type="submission" date="2015-11" db="EMBL/GenBank/DDBJ databases">
        <title>Genomic analysis of 38 Legionella species identifies large and diverse effector repertoires.</title>
        <authorList>
            <person name="Burstein D."/>
            <person name="Amaro F."/>
            <person name="Zusman T."/>
            <person name="Lifshitz Z."/>
            <person name="Cohen O."/>
            <person name="Gilbert J.A."/>
            <person name="Pupko T."/>
            <person name="Shuman H.A."/>
            <person name="Segal G."/>
        </authorList>
    </citation>
    <scope>NUCLEOTIDE SEQUENCE [LARGE SCALE GENOMIC DNA]</scope>
    <source>
        <strain evidence="2 3">WIGA</strain>
    </source>
</reference>
<organism evidence="2 3">
    <name type="scientific">Legionella bozemanae</name>
    <name type="common">Fluoribacter bozemanae</name>
    <dbReference type="NCBI Taxonomy" id="447"/>
    <lineage>
        <taxon>Bacteria</taxon>
        <taxon>Pseudomonadati</taxon>
        <taxon>Pseudomonadota</taxon>
        <taxon>Gammaproteobacteria</taxon>
        <taxon>Legionellales</taxon>
        <taxon>Legionellaceae</taxon>
        <taxon>Legionella</taxon>
    </lineage>
</organism>
<keyword evidence="3" id="KW-1185">Reference proteome</keyword>
<dbReference type="Proteomes" id="UP000054695">
    <property type="component" value="Unassembled WGS sequence"/>
</dbReference>
<proteinExistence type="predicted"/>
<gene>
    <name evidence="2" type="ORF">Lboz_0913</name>
</gene>
<dbReference type="RefSeq" id="WP_058458603.1">
    <property type="nucleotide sequence ID" value="NZ_CAAAIY010000004.1"/>
</dbReference>
<dbReference type="EMBL" id="LNXU01000012">
    <property type="protein sequence ID" value="KTC74926.1"/>
    <property type="molecule type" value="Genomic_DNA"/>
</dbReference>
<accession>A0A0W0RUX4</accession>
<comment type="caution">
    <text evidence="2">The sequence shown here is derived from an EMBL/GenBank/DDBJ whole genome shotgun (WGS) entry which is preliminary data.</text>
</comment>
<evidence type="ECO:0000313" key="3">
    <source>
        <dbReference type="Proteomes" id="UP000054695"/>
    </source>
</evidence>
<evidence type="ECO:0000256" key="1">
    <source>
        <dbReference type="SAM" id="Coils"/>
    </source>
</evidence>
<sequence>MDAIQLALDVHLKRTIYNSQRFFCKQQELSEATYPLLISYLTWLRKIKASPNPFDVMHQNEQKNREFKFLCKRNLLFFLTVTGQFNVIEKLFKTPSLTTKLRHLITLIKKERYKMRQKKSPLLKVTCLPKAKSHTQEQKYNAYCLPKIGLFIHDIKQTHQLSFAYTVRRIKIFYLVYISKIELLRKILKAIQTNPNLQSHIKKILLHQITTAHRHASKNKALFIGPINQNTQTPKTFELILQTWKQLHDDVLEINSIFNQCSHLSAELEKNHKDEIAASMKLIDELENLMQGIYELLDEIDLEKAHNASTEDSDINLSFFIQSTEKPIGRPLFKLAEKCEMQGDTEQKTRVYAQSHEDVSIASTNTKDSLFMSHLTFFSPSQKSEQSMPLGSLFNFSEQKTENNIRAGC</sequence>
<protein>
    <submittedName>
        <fullName evidence="2">Uncharacterized protein</fullName>
    </submittedName>
</protein>
<evidence type="ECO:0000313" key="2">
    <source>
        <dbReference type="EMBL" id="KTC74926.1"/>
    </source>
</evidence>
<feature type="coiled-coil region" evidence="1">
    <location>
        <begin position="269"/>
        <end position="303"/>
    </location>
</feature>
<dbReference type="PATRIC" id="fig|447.4.peg.988"/>